<proteinExistence type="predicted"/>
<protein>
    <recommendedName>
        <fullName evidence="3">Glycosyl transferase</fullName>
    </recommendedName>
</protein>
<dbReference type="AlphaFoldDB" id="A0A1I0J3L4"/>
<dbReference type="EMBL" id="FOHO01000021">
    <property type="protein sequence ID" value="SEU04361.1"/>
    <property type="molecule type" value="Genomic_DNA"/>
</dbReference>
<dbReference type="OrthoDB" id="8280268at2"/>
<organism evidence="1 2">
    <name type="scientific">Paracoccus homiensis</name>
    <dbReference type="NCBI Taxonomy" id="364199"/>
    <lineage>
        <taxon>Bacteria</taxon>
        <taxon>Pseudomonadati</taxon>
        <taxon>Pseudomonadota</taxon>
        <taxon>Alphaproteobacteria</taxon>
        <taxon>Rhodobacterales</taxon>
        <taxon>Paracoccaceae</taxon>
        <taxon>Paracoccus</taxon>
    </lineage>
</organism>
<name>A0A1I0J3L4_9RHOB</name>
<evidence type="ECO:0000313" key="2">
    <source>
        <dbReference type="Proteomes" id="UP000199180"/>
    </source>
</evidence>
<evidence type="ECO:0000313" key="1">
    <source>
        <dbReference type="EMBL" id="SEU04361.1"/>
    </source>
</evidence>
<evidence type="ECO:0008006" key="3">
    <source>
        <dbReference type="Google" id="ProtNLM"/>
    </source>
</evidence>
<accession>A0A1I0J3L4</accession>
<keyword evidence="2" id="KW-1185">Reference proteome</keyword>
<reference evidence="1 2" key="1">
    <citation type="submission" date="2016-10" db="EMBL/GenBank/DDBJ databases">
        <authorList>
            <person name="de Groot N.N."/>
        </authorList>
    </citation>
    <scope>NUCLEOTIDE SEQUENCE [LARGE SCALE GENOMIC DNA]</scope>
    <source>
        <strain evidence="1 2">DSM 17862</strain>
    </source>
</reference>
<dbReference type="Proteomes" id="UP000199180">
    <property type="component" value="Unassembled WGS sequence"/>
</dbReference>
<sequence length="294" mass="32147">MTRSDRPFSRKLVRLGFQILGRDRAHRQDLWPGLAIDKPSGRVTWRGRALFQAVPAQAIIPRDLPLIAVVGSGPSLKGQKISALGDDAAILCNGAASLADRIRPLAVAVEDERFVFRHHAMLAALPWDIPLLLSAAAIRAWAERDPRPLQDRRIALIDNLQKPIGLPRRAISHPDLRQILMRGQRGAFSVAPDDGVVITGTVAFTALQFAMAATPRRILLAGIDLSNDDQPRFYEGQDRAASGLSDGLPRILDGFALVRDNAEKRGIELSCASPVSALRQIGYRLDPMLEAFGK</sequence>
<dbReference type="STRING" id="364199.SAMN04489858_12115"/>
<gene>
    <name evidence="1" type="ORF">SAMN04489858_12115</name>
</gene>
<dbReference type="RefSeq" id="WP_090737794.1">
    <property type="nucleotide sequence ID" value="NZ_FOHO01000021.1"/>
</dbReference>